<dbReference type="RefSeq" id="WP_345229093.1">
    <property type="nucleotide sequence ID" value="NZ_BAAAXE010000015.1"/>
</dbReference>
<dbReference type="EMBL" id="JBHMCR010000009">
    <property type="protein sequence ID" value="MFB9522385.1"/>
    <property type="molecule type" value="Genomic_DNA"/>
</dbReference>
<organism evidence="1 2">
    <name type="scientific">Streptomyces cremeus</name>
    <dbReference type="NCBI Taxonomy" id="66881"/>
    <lineage>
        <taxon>Bacteria</taxon>
        <taxon>Bacillati</taxon>
        <taxon>Actinomycetota</taxon>
        <taxon>Actinomycetes</taxon>
        <taxon>Kitasatosporales</taxon>
        <taxon>Streptomycetaceae</taxon>
        <taxon>Streptomyces</taxon>
    </lineage>
</organism>
<dbReference type="Proteomes" id="UP001589718">
    <property type="component" value="Unassembled WGS sequence"/>
</dbReference>
<proteinExistence type="predicted"/>
<sequence length="61" mass="6285">MATALSTDIQQRIVSETGAAAPSTDDAVAFEAWAEGLKGTNEGLFEAVASEIEELIMGKAA</sequence>
<keyword evidence="2" id="KW-1185">Reference proteome</keyword>
<name>A0ABV5PGP3_STRCM</name>
<accession>A0ABV5PGP3</accession>
<protein>
    <submittedName>
        <fullName evidence="1">Uncharacterized protein</fullName>
    </submittedName>
</protein>
<evidence type="ECO:0000313" key="1">
    <source>
        <dbReference type="EMBL" id="MFB9522385.1"/>
    </source>
</evidence>
<gene>
    <name evidence="1" type="ORF">ACFFTU_20775</name>
</gene>
<comment type="caution">
    <text evidence="1">The sequence shown here is derived from an EMBL/GenBank/DDBJ whole genome shotgun (WGS) entry which is preliminary data.</text>
</comment>
<reference evidence="1 2" key="1">
    <citation type="submission" date="2024-09" db="EMBL/GenBank/DDBJ databases">
        <authorList>
            <person name="Sun Q."/>
            <person name="Mori K."/>
        </authorList>
    </citation>
    <scope>NUCLEOTIDE SEQUENCE [LARGE SCALE GENOMIC DNA]</scope>
    <source>
        <strain evidence="1 2">JCM 4362</strain>
    </source>
</reference>
<evidence type="ECO:0000313" key="2">
    <source>
        <dbReference type="Proteomes" id="UP001589718"/>
    </source>
</evidence>